<dbReference type="eggNOG" id="COG1672">
    <property type="taxonomic scope" value="Bacteria"/>
</dbReference>
<reference evidence="1 2" key="2">
    <citation type="submission" date="2011-11" db="EMBL/GenBank/DDBJ databases">
        <authorList>
            <consortium name="US DOE Joint Genome Institute"/>
            <person name="Lucas S."/>
            <person name="Han J."/>
            <person name="Lapidus A."/>
            <person name="Cheng J.-F."/>
            <person name="Goodwin L."/>
            <person name="Pitluck S."/>
            <person name="Peters L."/>
            <person name="Ovchinnikova G."/>
            <person name="Zhang X."/>
            <person name="Detter J.C."/>
            <person name="Han C."/>
            <person name="Tapia R."/>
            <person name="Land M."/>
            <person name="Hauser L."/>
            <person name="Kyrpides N."/>
            <person name="Ivanova N."/>
            <person name="Pagani I."/>
            <person name="Vogl K."/>
            <person name="Liu Z."/>
            <person name="Overmann J."/>
            <person name="Frigaard N.-U."/>
            <person name="Bryant D."/>
            <person name="Woyke T."/>
        </authorList>
    </citation>
    <scope>NUCLEOTIDE SEQUENCE [LARGE SCALE GENOMIC DNA]</scope>
    <source>
        <strain evidence="1 2">970</strain>
    </source>
</reference>
<evidence type="ECO:0000313" key="1">
    <source>
        <dbReference type="EMBL" id="EIC19413.1"/>
    </source>
</evidence>
<dbReference type="EMBL" id="JH603171">
    <property type="protein sequence ID" value="EIC19413.1"/>
    <property type="molecule type" value="Genomic_DNA"/>
</dbReference>
<dbReference type="HOGENOM" id="CLU_039401_0_0_6"/>
<accession>H8Z8K8</accession>
<dbReference type="OrthoDB" id="6188550at2"/>
<protein>
    <recommendedName>
        <fullName evidence="3">AAA+ ATPase domain-containing protein</fullName>
    </recommendedName>
</protein>
<evidence type="ECO:0008006" key="3">
    <source>
        <dbReference type="Google" id="ProtNLM"/>
    </source>
</evidence>
<dbReference type="InterPro" id="IPR027417">
    <property type="entry name" value="P-loop_NTPase"/>
</dbReference>
<proteinExistence type="predicted"/>
<organism evidence="1 2">
    <name type="scientific">Thiorhodovibrio frisius</name>
    <dbReference type="NCBI Taxonomy" id="631362"/>
    <lineage>
        <taxon>Bacteria</taxon>
        <taxon>Pseudomonadati</taxon>
        <taxon>Pseudomonadota</taxon>
        <taxon>Gammaproteobacteria</taxon>
        <taxon>Chromatiales</taxon>
        <taxon>Chromatiaceae</taxon>
        <taxon>Thiorhodovibrio</taxon>
    </lineage>
</organism>
<dbReference type="STRING" id="631362.Thi970DRAFT_04932"/>
<keyword evidence="2" id="KW-1185">Reference proteome</keyword>
<evidence type="ECO:0000313" key="2">
    <source>
        <dbReference type="Proteomes" id="UP000002964"/>
    </source>
</evidence>
<dbReference type="Gene3D" id="3.40.50.300">
    <property type="entry name" value="P-loop containing nucleotide triphosphate hydrolases"/>
    <property type="match status" value="1"/>
</dbReference>
<dbReference type="Proteomes" id="UP000002964">
    <property type="component" value="Unassembled WGS sequence"/>
</dbReference>
<reference evidence="2" key="1">
    <citation type="submission" date="2011-06" db="EMBL/GenBank/DDBJ databases">
        <authorList>
            <consortium name="US DOE Joint Genome Institute (JGI-PGF)"/>
            <person name="Lucas S."/>
            <person name="Han J."/>
            <person name="Lapidus A."/>
            <person name="Cheng J.-F."/>
            <person name="Goodwin L."/>
            <person name="Pitluck S."/>
            <person name="Peters L."/>
            <person name="Land M.L."/>
            <person name="Hauser L."/>
            <person name="Vogl K."/>
            <person name="Liu Z."/>
            <person name="Overmann J."/>
            <person name="Frigaard N.-U."/>
            <person name="Bryant D.A."/>
            <person name="Woyke T.J."/>
        </authorList>
    </citation>
    <scope>NUCLEOTIDE SEQUENCE [LARGE SCALE GENOMIC DNA]</scope>
    <source>
        <strain evidence="2">970</strain>
    </source>
</reference>
<dbReference type="AlphaFoldDB" id="H8Z8K8"/>
<dbReference type="Pfam" id="PF14516">
    <property type="entry name" value="AAA_35"/>
    <property type="match status" value="1"/>
</dbReference>
<name>H8Z8K8_9GAMM</name>
<dbReference type="RefSeq" id="WP_009151642.1">
    <property type="nucleotide sequence ID" value="NZ_CP121471.1"/>
</dbReference>
<sequence length="524" mass="58259">MRFFNTEGPVRPDRHYSLPPLSRWDLDAVLALIDQEKYFLLHAPRQTGKTTCLLALMEHLNREGRYRTVYTNLETAQTAREDVALGMRAICGAIEAAAQLYLDDARLAAWTEDAWSRRGPNGVLTGLLEHWSQDSPQPLVLLLDEVDALVGDTLISLLRQLRAGYPQRPAAFPHTVILCGVRDLRDYRIHASGEASPITGGSAFNIKAKSLRLGDFSPAEARRLLLEHTAETGQALTPEALARVWALTQGQPWLVNALAYRACFELRAGRDRAQPITIDLIDQAKEAMIVERVTHLDQLADKLREERVRRVIEPMLAGTTPGVIPEDDRQYLIDLGLLRREGSGGLVIANPIYREVLPRALASGPQDSLPQIAPTWLDPDGRLNPERLLDAFLSFWRQHGEPLFNSAPYHEIAPHLVLMAFLQRVVNGGGTLEREYAIGAGRMDLCLRYGALTLGMELKVWRDGKPDPLPEGLDQLEGYLSGLGLDSGWLVIFDRRTGQPPLAERTASTAASSAQGRRIRVVRA</sequence>
<dbReference type="SUPFAM" id="SSF52540">
    <property type="entry name" value="P-loop containing nucleoside triphosphate hydrolases"/>
    <property type="match status" value="1"/>
</dbReference>
<gene>
    <name evidence="1" type="ORF">Thi970DRAFT_04932</name>
</gene>